<proteinExistence type="inferred from homology"/>
<name>A0A935W458_9PROT</name>
<evidence type="ECO:0000256" key="8">
    <source>
        <dbReference type="ARBA" id="ARBA00023136"/>
    </source>
</evidence>
<accession>A0A935W458</accession>
<evidence type="ECO:0000256" key="4">
    <source>
        <dbReference type="ARBA" id="ARBA00022692"/>
    </source>
</evidence>
<dbReference type="Gene3D" id="3.10.580.10">
    <property type="entry name" value="CBS-domain"/>
    <property type="match status" value="1"/>
</dbReference>
<dbReference type="GO" id="GO:0005886">
    <property type="term" value="C:plasma membrane"/>
    <property type="evidence" value="ECO:0007669"/>
    <property type="project" value="UniProtKB-SubCell"/>
</dbReference>
<evidence type="ECO:0000256" key="7">
    <source>
        <dbReference type="ARBA" id="ARBA00023122"/>
    </source>
</evidence>
<feature type="domain" description="CNNM transmembrane" evidence="13">
    <location>
        <begin position="1"/>
        <end position="189"/>
    </location>
</feature>
<dbReference type="PROSITE" id="PS51371">
    <property type="entry name" value="CBS"/>
    <property type="match status" value="1"/>
</dbReference>
<evidence type="ECO:0000256" key="11">
    <source>
        <dbReference type="SAM" id="Phobius"/>
    </source>
</evidence>
<reference evidence="14 15" key="1">
    <citation type="submission" date="2020-10" db="EMBL/GenBank/DDBJ databases">
        <title>Connecting structure to function with the recovery of over 1000 high-quality activated sludge metagenome-assembled genomes encoding full-length rRNA genes using long-read sequencing.</title>
        <authorList>
            <person name="Singleton C.M."/>
            <person name="Petriglieri F."/>
            <person name="Kristensen J.M."/>
            <person name="Kirkegaard R.H."/>
            <person name="Michaelsen T.Y."/>
            <person name="Andersen M.H."/>
            <person name="Karst S.M."/>
            <person name="Dueholm M.S."/>
            <person name="Nielsen P.H."/>
            <person name="Albertsen M."/>
        </authorList>
    </citation>
    <scope>NUCLEOTIDE SEQUENCE [LARGE SCALE GENOMIC DNA]</scope>
    <source>
        <strain evidence="14">Fred_18-Q3-R57-64_BAT3C.720</strain>
    </source>
</reference>
<dbReference type="InterPro" id="IPR036318">
    <property type="entry name" value="FAD-bd_PCMH-like_sf"/>
</dbReference>
<dbReference type="AlphaFoldDB" id="A0A935W458"/>
<comment type="similarity">
    <text evidence="2">Belongs to the UPF0053 family.</text>
</comment>
<feature type="transmembrane region" description="Helical" evidence="11">
    <location>
        <begin position="60"/>
        <end position="85"/>
    </location>
</feature>
<dbReference type="Pfam" id="PF01595">
    <property type="entry name" value="CNNM"/>
    <property type="match status" value="1"/>
</dbReference>
<dbReference type="PANTHER" id="PTHR22777:SF32">
    <property type="entry name" value="UPF0053 INNER MEMBRANE PROTEIN YFJD"/>
    <property type="match status" value="1"/>
</dbReference>
<dbReference type="InterPro" id="IPR046342">
    <property type="entry name" value="CBS_dom_sf"/>
</dbReference>
<evidence type="ECO:0000256" key="5">
    <source>
        <dbReference type="ARBA" id="ARBA00022737"/>
    </source>
</evidence>
<comment type="subcellular location">
    <subcellularLocation>
        <location evidence="1">Cell membrane</location>
        <topology evidence="1">Multi-pass membrane protein</topology>
    </subcellularLocation>
</comment>
<dbReference type="Proteomes" id="UP000706151">
    <property type="component" value="Unassembled WGS sequence"/>
</dbReference>
<keyword evidence="7 9" id="KW-0129">CBS domain</keyword>
<dbReference type="InterPro" id="IPR044751">
    <property type="entry name" value="Ion_transp-like_CBS"/>
</dbReference>
<protein>
    <submittedName>
        <fullName evidence="14">HlyC/CorC family transporter</fullName>
    </submittedName>
</protein>
<evidence type="ECO:0000256" key="3">
    <source>
        <dbReference type="ARBA" id="ARBA00022475"/>
    </source>
</evidence>
<keyword evidence="6 10" id="KW-1133">Transmembrane helix</keyword>
<feature type="transmembrane region" description="Helical" evidence="11">
    <location>
        <begin position="91"/>
        <end position="111"/>
    </location>
</feature>
<sequence length="415" mass="46068">MSDIWITALLMVVCLIAEGFFSGSELGVVSADRMKLRHDAAKGSRGARLALEMLEKRPEWLLSTTLVGTNIAVVANSTIATALMIDIFGEAGSWLAVVLVAPLIWVFGEIVPKSVFQQRADMITPYVIYVLRFFSILFWPILIIFVTLSKFLSRLAGSRDEHNPFTLREQIQSMVQMPPQEGGDIQAIEKTMIRRMFSFSETTVYKVMVPLIDVNAIEKGSTVGEAVRLALQCSNVRLPVYDGRIDRVIGVLNTMDLLGVDESSSIEAFIGPARYVPASKSAESMLVELRKDGDAMAVVMDEFGGAEGIVTIEDIIEEVVEDIQDEYDRQEKPADWLQKFGHHDYLVSARADPAMLAERLGLRLPGEGSHDTLSGYLLEYAREIPPAGATIEVEGIKFTIQRATPQVIQEVQIRW</sequence>
<evidence type="ECO:0000313" key="15">
    <source>
        <dbReference type="Proteomes" id="UP000706151"/>
    </source>
</evidence>
<dbReference type="InterPro" id="IPR005170">
    <property type="entry name" value="Transptr-assoc_dom"/>
</dbReference>
<dbReference type="InterPro" id="IPR016169">
    <property type="entry name" value="FAD-bd_PCMH_sub2"/>
</dbReference>
<dbReference type="Pfam" id="PF00571">
    <property type="entry name" value="CBS"/>
    <property type="match status" value="1"/>
</dbReference>
<feature type="transmembrane region" description="Helical" evidence="11">
    <location>
        <begin position="123"/>
        <end position="148"/>
    </location>
</feature>
<dbReference type="PROSITE" id="PS51846">
    <property type="entry name" value="CNNM"/>
    <property type="match status" value="1"/>
</dbReference>
<evidence type="ECO:0000259" key="13">
    <source>
        <dbReference type="PROSITE" id="PS51846"/>
    </source>
</evidence>
<dbReference type="Pfam" id="PF03471">
    <property type="entry name" value="CorC_HlyC"/>
    <property type="match status" value="1"/>
</dbReference>
<dbReference type="Gene3D" id="3.30.465.10">
    <property type="match status" value="1"/>
</dbReference>
<evidence type="ECO:0000313" key="14">
    <source>
        <dbReference type="EMBL" id="MBK7953578.1"/>
    </source>
</evidence>
<feature type="domain" description="CBS" evidence="12">
    <location>
        <begin position="269"/>
        <end position="326"/>
    </location>
</feature>
<dbReference type="GO" id="GO:0050660">
    <property type="term" value="F:flavin adenine dinucleotide binding"/>
    <property type="evidence" value="ECO:0007669"/>
    <property type="project" value="InterPro"/>
</dbReference>
<keyword evidence="5" id="KW-0677">Repeat</keyword>
<dbReference type="SUPFAM" id="SSF54631">
    <property type="entry name" value="CBS-domain pair"/>
    <property type="match status" value="1"/>
</dbReference>
<keyword evidence="3" id="KW-1003">Cell membrane</keyword>
<evidence type="ECO:0000256" key="9">
    <source>
        <dbReference type="PROSITE-ProRule" id="PRU00703"/>
    </source>
</evidence>
<keyword evidence="4 10" id="KW-0812">Transmembrane</keyword>
<dbReference type="CDD" id="cd04590">
    <property type="entry name" value="CBS_pair_CorC_HlyC_assoc"/>
    <property type="match status" value="1"/>
</dbReference>
<evidence type="ECO:0000256" key="2">
    <source>
        <dbReference type="ARBA" id="ARBA00006337"/>
    </source>
</evidence>
<evidence type="ECO:0000256" key="10">
    <source>
        <dbReference type="PROSITE-ProRule" id="PRU01193"/>
    </source>
</evidence>
<evidence type="ECO:0000256" key="1">
    <source>
        <dbReference type="ARBA" id="ARBA00004651"/>
    </source>
</evidence>
<dbReference type="SMART" id="SM01091">
    <property type="entry name" value="CorC_HlyC"/>
    <property type="match status" value="1"/>
</dbReference>
<dbReference type="SUPFAM" id="SSF56176">
    <property type="entry name" value="FAD-binding/transporter-associated domain-like"/>
    <property type="match status" value="1"/>
</dbReference>
<evidence type="ECO:0000259" key="12">
    <source>
        <dbReference type="PROSITE" id="PS51371"/>
    </source>
</evidence>
<dbReference type="InterPro" id="IPR000644">
    <property type="entry name" value="CBS_dom"/>
</dbReference>
<dbReference type="InterPro" id="IPR002550">
    <property type="entry name" value="CNNM"/>
</dbReference>
<feature type="transmembrane region" description="Helical" evidence="11">
    <location>
        <begin position="6"/>
        <end position="28"/>
    </location>
</feature>
<gene>
    <name evidence="14" type="ORF">IPK02_06190</name>
</gene>
<evidence type="ECO:0000256" key="6">
    <source>
        <dbReference type="ARBA" id="ARBA00022989"/>
    </source>
</evidence>
<organism evidence="14 15">
    <name type="scientific">Candidatus Accumulibacter affinis</name>
    <dbReference type="NCBI Taxonomy" id="2954384"/>
    <lineage>
        <taxon>Bacteria</taxon>
        <taxon>Pseudomonadati</taxon>
        <taxon>Pseudomonadota</taxon>
        <taxon>Betaproteobacteria</taxon>
        <taxon>Candidatus Accumulibacter</taxon>
    </lineage>
</organism>
<dbReference type="EMBL" id="JADJOT010000006">
    <property type="protein sequence ID" value="MBK7953578.1"/>
    <property type="molecule type" value="Genomic_DNA"/>
</dbReference>
<dbReference type="PANTHER" id="PTHR22777">
    <property type="entry name" value="HEMOLYSIN-RELATED"/>
    <property type="match status" value="1"/>
</dbReference>
<comment type="caution">
    <text evidence="14">The sequence shown here is derived from an EMBL/GenBank/DDBJ whole genome shotgun (WGS) entry which is preliminary data.</text>
</comment>
<keyword evidence="8 10" id="KW-0472">Membrane</keyword>